<keyword evidence="3" id="KW-0408">Iron</keyword>
<proteinExistence type="inferred from homology"/>
<keyword evidence="6" id="KW-1185">Reference proteome</keyword>
<dbReference type="EMBL" id="LHUR01000010">
    <property type="protein sequence ID" value="KOA21279.1"/>
    <property type="molecule type" value="Genomic_DNA"/>
</dbReference>
<dbReference type="Proteomes" id="UP000037043">
    <property type="component" value="Unassembled WGS sequence"/>
</dbReference>
<evidence type="ECO:0000313" key="5">
    <source>
        <dbReference type="EMBL" id="KOA21279.1"/>
    </source>
</evidence>
<dbReference type="InterPro" id="IPR035938">
    <property type="entry name" value="Hemerythrin-like_sf"/>
</dbReference>
<protein>
    <submittedName>
        <fullName evidence="5">Bacteriohemerythrin</fullName>
    </submittedName>
</protein>
<dbReference type="InterPro" id="IPR016131">
    <property type="entry name" value="Haemerythrin_Fe_BS"/>
</dbReference>
<dbReference type="InterPro" id="IPR012827">
    <property type="entry name" value="Hemerythrin_metal-bd"/>
</dbReference>
<accession>A0A0L6ZE70</accession>
<evidence type="ECO:0000256" key="1">
    <source>
        <dbReference type="ARBA" id="ARBA00010587"/>
    </source>
</evidence>
<dbReference type="PANTHER" id="PTHR37164:SF1">
    <property type="entry name" value="BACTERIOHEMERYTHRIN"/>
    <property type="match status" value="1"/>
</dbReference>
<sequence length="137" mass="16624">MFKWKDAYSCNIAEIDSQHKRLFELGEKVYDIVSIKDGFDHYDEIMSSLFELQKYAIYHFDFEEKLMKNNGYEEYDSHVKKHREFFDKILELSKKDIDENQHKVSMDILVFIADWIENHILKTDTKYKNYLNSKGIY</sequence>
<reference evidence="6" key="1">
    <citation type="submission" date="2015-08" db="EMBL/GenBank/DDBJ databases">
        <title>Genome sequence of the strict anaerobe Clostridium homopropionicum LuHBu1 (DSM 5847T).</title>
        <authorList>
            <person name="Poehlein A."/>
            <person name="Beck M."/>
            <person name="Schiel-Bengelsdorf B."/>
            <person name="Bengelsdorf F.R."/>
            <person name="Daniel R."/>
            <person name="Duerre P."/>
        </authorList>
    </citation>
    <scope>NUCLEOTIDE SEQUENCE [LARGE SCALE GENOMIC DNA]</scope>
    <source>
        <strain evidence="6">DSM 5847</strain>
    </source>
</reference>
<evidence type="ECO:0000259" key="4">
    <source>
        <dbReference type="Pfam" id="PF01814"/>
    </source>
</evidence>
<dbReference type="AlphaFoldDB" id="A0A0L6ZE70"/>
<dbReference type="Pfam" id="PF01814">
    <property type="entry name" value="Hemerythrin"/>
    <property type="match status" value="1"/>
</dbReference>
<dbReference type="PANTHER" id="PTHR37164">
    <property type="entry name" value="BACTERIOHEMERYTHRIN"/>
    <property type="match status" value="1"/>
</dbReference>
<dbReference type="GO" id="GO:0046872">
    <property type="term" value="F:metal ion binding"/>
    <property type="evidence" value="ECO:0007669"/>
    <property type="project" value="UniProtKB-KW"/>
</dbReference>
<dbReference type="CDD" id="cd12107">
    <property type="entry name" value="Hemerythrin"/>
    <property type="match status" value="1"/>
</dbReference>
<comment type="similarity">
    <text evidence="1">Belongs to the hemerythrin family.</text>
</comment>
<dbReference type="InterPro" id="IPR012312">
    <property type="entry name" value="Hemerythrin-like"/>
</dbReference>
<evidence type="ECO:0000256" key="2">
    <source>
        <dbReference type="ARBA" id="ARBA00022723"/>
    </source>
</evidence>
<dbReference type="STRING" id="36844.SAMN04488501_107155"/>
<evidence type="ECO:0000313" key="6">
    <source>
        <dbReference type="Proteomes" id="UP000037043"/>
    </source>
</evidence>
<dbReference type="PATRIC" id="fig|1121318.3.peg.414"/>
<organism evidence="5 6">
    <name type="scientific">Clostridium homopropionicum DSM 5847</name>
    <dbReference type="NCBI Taxonomy" id="1121318"/>
    <lineage>
        <taxon>Bacteria</taxon>
        <taxon>Bacillati</taxon>
        <taxon>Bacillota</taxon>
        <taxon>Clostridia</taxon>
        <taxon>Eubacteriales</taxon>
        <taxon>Clostridiaceae</taxon>
        <taxon>Clostridium</taxon>
    </lineage>
</organism>
<dbReference type="SUPFAM" id="SSF47188">
    <property type="entry name" value="Hemerythrin-like"/>
    <property type="match status" value="1"/>
</dbReference>
<dbReference type="InterPro" id="IPR050669">
    <property type="entry name" value="Hemerythrin"/>
</dbReference>
<dbReference type="NCBIfam" id="NF033749">
    <property type="entry name" value="bact_hemeryth"/>
    <property type="match status" value="1"/>
</dbReference>
<dbReference type="RefSeq" id="WP_052220008.1">
    <property type="nucleotide sequence ID" value="NZ_LHUR01000010.1"/>
</dbReference>
<gene>
    <name evidence="5" type="ORF">CLHOM_04090</name>
</gene>
<feature type="domain" description="Hemerythrin-like" evidence="4">
    <location>
        <begin position="12"/>
        <end position="129"/>
    </location>
</feature>
<evidence type="ECO:0000256" key="3">
    <source>
        <dbReference type="ARBA" id="ARBA00023004"/>
    </source>
</evidence>
<keyword evidence="2" id="KW-0479">Metal-binding</keyword>
<dbReference type="Gene3D" id="1.20.120.50">
    <property type="entry name" value="Hemerythrin-like"/>
    <property type="match status" value="1"/>
</dbReference>
<comment type="caution">
    <text evidence="5">The sequence shown here is derived from an EMBL/GenBank/DDBJ whole genome shotgun (WGS) entry which is preliminary data.</text>
</comment>
<dbReference type="NCBIfam" id="TIGR02481">
    <property type="entry name" value="hemeryth_dom"/>
    <property type="match status" value="1"/>
</dbReference>
<dbReference type="PROSITE" id="PS00550">
    <property type="entry name" value="HEMERYTHRINS"/>
    <property type="match status" value="1"/>
</dbReference>
<name>A0A0L6ZE70_9CLOT</name>